<feature type="domain" description="SUF system FeS cluster assembly SufBD core" evidence="2">
    <location>
        <begin position="211"/>
        <end position="443"/>
    </location>
</feature>
<evidence type="ECO:0000259" key="2">
    <source>
        <dbReference type="Pfam" id="PF01458"/>
    </source>
</evidence>
<dbReference type="Proteomes" id="UP000885664">
    <property type="component" value="Unassembled WGS sequence"/>
</dbReference>
<comment type="similarity">
    <text evidence="1">Belongs to the iron-sulfur cluster assembly SufBD family.</text>
</comment>
<dbReference type="AlphaFoldDB" id="A0A7C2UKH8"/>
<accession>A0A7C2UKH8</accession>
<dbReference type="PANTHER" id="PTHR30508">
    <property type="entry name" value="FES CLUSTER ASSEMBLY PROTEIN SUF"/>
    <property type="match status" value="1"/>
</dbReference>
<dbReference type="Pfam" id="PF01458">
    <property type="entry name" value="SUFBD_core"/>
    <property type="match status" value="1"/>
</dbReference>
<name>A0A7C2UKH8_9CREN</name>
<dbReference type="Pfam" id="PF19295">
    <property type="entry name" value="SufBD_N"/>
    <property type="match status" value="1"/>
</dbReference>
<evidence type="ECO:0000256" key="1">
    <source>
        <dbReference type="ARBA" id="ARBA00043967"/>
    </source>
</evidence>
<dbReference type="InterPro" id="IPR010231">
    <property type="entry name" value="SUF_FeS_clus_asmbl_SufB"/>
</dbReference>
<evidence type="ECO:0000313" key="4">
    <source>
        <dbReference type="EMBL" id="HEU97250.1"/>
    </source>
</evidence>
<dbReference type="InterPro" id="IPR037284">
    <property type="entry name" value="SUF_FeS_clus_asmbl_SufBD_sf"/>
</dbReference>
<sequence length="474" mass="53301">MTEEKREAIRRFLPSPELKLPEGFSSSGYFIIKGKVEKSLVEEISRAKNEPEWMLKLRLKALEAYERLRFPNWVVGVEELNIDEIAHYVRPDAGLARSWEDIPEDIRKVYESLRLPEAEKRALAGISFQFESETVYLGIKKLLEEKKVIMLPMEEAVQRYPDIVKQYFNKIFPYAEHKFAALHTALWSGGVFVYVPKGVRIPQPVEAFFFMASALEGQFEHTLLIADENSEIQFIEGCSAPMYKRYSFHDGMVEIYAHRGSKVKFVTLQNWSGNVINFNNKRAIAEDNSTVQWLEGSVGSRVSYVYPSTILRGDNSRTSIYTVSISNGKKLKDTGAKIIALGKNAAGKIVSKSISANGGTNIYRGLVRISKGSMNTVVSSSCDSLILDRESKSLTYPHNQIEEETASVSHEAKTGTISEEHLFYMRSRGLTEGEAKSLMVLGFLEDVLVDIPFEMASVLNSVVQLEFSKIGGTG</sequence>
<comment type="caution">
    <text evidence="4">The sequence shown here is derived from an EMBL/GenBank/DDBJ whole genome shotgun (WGS) entry which is preliminary data.</text>
</comment>
<evidence type="ECO:0000259" key="3">
    <source>
        <dbReference type="Pfam" id="PF19295"/>
    </source>
</evidence>
<proteinExistence type="inferred from homology"/>
<dbReference type="EMBL" id="DSFE01000004">
    <property type="protein sequence ID" value="HEU97250.1"/>
    <property type="molecule type" value="Genomic_DNA"/>
</dbReference>
<dbReference type="NCBIfam" id="TIGR01980">
    <property type="entry name" value="sufB"/>
    <property type="match status" value="1"/>
</dbReference>
<dbReference type="InterPro" id="IPR000825">
    <property type="entry name" value="SUF_FeS_clus_asmbl_SufBD_core"/>
</dbReference>
<dbReference type="InterPro" id="IPR045595">
    <property type="entry name" value="SufBD_N"/>
</dbReference>
<dbReference type="InterPro" id="IPR055346">
    <property type="entry name" value="Fe-S_cluster_assembly_SufBD"/>
</dbReference>
<gene>
    <name evidence="4" type="primary">sufB</name>
    <name evidence="4" type="ORF">ENO36_00130</name>
</gene>
<dbReference type="GO" id="GO:0016226">
    <property type="term" value="P:iron-sulfur cluster assembly"/>
    <property type="evidence" value="ECO:0007669"/>
    <property type="project" value="InterPro"/>
</dbReference>
<dbReference type="SUPFAM" id="SSF101960">
    <property type="entry name" value="Stabilizer of iron transporter SufD"/>
    <property type="match status" value="1"/>
</dbReference>
<protein>
    <submittedName>
        <fullName evidence="4">Fe-S cluster assembly protein SufB</fullName>
    </submittedName>
</protein>
<dbReference type="PANTHER" id="PTHR30508:SF1">
    <property type="entry name" value="UPF0051 PROTEIN ABCI8, CHLOROPLASTIC-RELATED"/>
    <property type="match status" value="1"/>
</dbReference>
<organism evidence="4">
    <name type="scientific">Fervidicoccus fontis</name>
    <dbReference type="NCBI Taxonomy" id="683846"/>
    <lineage>
        <taxon>Archaea</taxon>
        <taxon>Thermoproteota</taxon>
        <taxon>Thermoprotei</taxon>
        <taxon>Fervidicoccales</taxon>
        <taxon>Fervidicoccaceae</taxon>
        <taxon>Fervidicoccus</taxon>
    </lineage>
</organism>
<feature type="domain" description="SUF system FeS cluster assembly SufBD N-terminal" evidence="3">
    <location>
        <begin position="48"/>
        <end position="205"/>
    </location>
</feature>
<reference evidence="4" key="1">
    <citation type="journal article" date="2020" name="mSystems">
        <title>Genome- and Community-Level Interaction Insights into Carbon Utilization and Element Cycling Functions of Hydrothermarchaeota in Hydrothermal Sediment.</title>
        <authorList>
            <person name="Zhou Z."/>
            <person name="Liu Y."/>
            <person name="Xu W."/>
            <person name="Pan J."/>
            <person name="Luo Z.H."/>
            <person name="Li M."/>
        </authorList>
    </citation>
    <scope>NUCLEOTIDE SEQUENCE [LARGE SCALE GENOMIC DNA]</scope>
    <source>
        <strain evidence="4">SpSt-1259</strain>
    </source>
</reference>